<protein>
    <submittedName>
        <fullName evidence="2">Uncharacterized protein DUF1801</fullName>
    </submittedName>
</protein>
<evidence type="ECO:0000313" key="3">
    <source>
        <dbReference type="Proteomes" id="UP000252792"/>
    </source>
</evidence>
<dbReference type="EMBL" id="QNSE01000008">
    <property type="protein sequence ID" value="RBP82558.1"/>
    <property type="molecule type" value="Genomic_DNA"/>
</dbReference>
<comment type="caution">
    <text evidence="2">The sequence shown here is derived from an EMBL/GenBank/DDBJ whole genome shotgun (WGS) entry which is preliminary data.</text>
</comment>
<dbReference type="InterPro" id="IPR014922">
    <property type="entry name" value="YdhG-like"/>
</dbReference>
<dbReference type="Pfam" id="PF08818">
    <property type="entry name" value="DUF1801"/>
    <property type="match status" value="1"/>
</dbReference>
<name>A0A366J9L2_9GAMM</name>
<evidence type="ECO:0000313" key="2">
    <source>
        <dbReference type="EMBL" id="RBP82558.1"/>
    </source>
</evidence>
<dbReference type="Proteomes" id="UP000252792">
    <property type="component" value="Unassembled WGS sequence"/>
</dbReference>
<evidence type="ECO:0000259" key="1">
    <source>
        <dbReference type="Pfam" id="PF08818"/>
    </source>
</evidence>
<dbReference type="SUPFAM" id="SSF159888">
    <property type="entry name" value="YdhG-like"/>
    <property type="match status" value="1"/>
</dbReference>
<proteinExistence type="predicted"/>
<reference evidence="2 3" key="1">
    <citation type="submission" date="2018-06" db="EMBL/GenBank/DDBJ databases">
        <title>Genomic Encyclopedia of Type Strains, Phase III (KMG-III): the genomes of soil and plant-associated and newly described type strains.</title>
        <authorList>
            <person name="Whitman W."/>
        </authorList>
    </citation>
    <scope>NUCLEOTIDE SEQUENCE [LARGE SCALE GENOMIC DNA]</scope>
    <source>
        <strain evidence="2 3">CECT 7377</strain>
    </source>
</reference>
<sequence length="134" mass="15287">MTPNVKAKFDAYPDDVRSTMLAMRQLIFSMAKENALGAVEESLKWGEPSYLVKGGSTIRFDWKLKTPDQYCVYFNCQSKLVDTFRELYSDQLKFSGNRAIVLEINQSVPPSCLSHCIELAMRYQKNKHLPLLGA</sequence>
<feature type="domain" description="YdhG-like" evidence="1">
    <location>
        <begin position="17"/>
        <end position="121"/>
    </location>
</feature>
<organism evidence="2 3">
    <name type="scientific">Marinomonas rhizomae</name>
    <dbReference type="NCBI Taxonomy" id="491948"/>
    <lineage>
        <taxon>Bacteria</taxon>
        <taxon>Pseudomonadati</taxon>
        <taxon>Pseudomonadota</taxon>
        <taxon>Gammaproteobacteria</taxon>
        <taxon>Oceanospirillales</taxon>
        <taxon>Oceanospirillaceae</taxon>
        <taxon>Marinomonas</taxon>
    </lineage>
</organism>
<dbReference type="AlphaFoldDB" id="A0A366J9L2"/>
<keyword evidence="3" id="KW-1185">Reference proteome</keyword>
<dbReference type="OrthoDB" id="328972at2"/>
<dbReference type="RefSeq" id="WP_113917042.1">
    <property type="nucleotide sequence ID" value="NZ_QNSE01000008.1"/>
</dbReference>
<gene>
    <name evidence="2" type="ORF">DFP80_108205</name>
</gene>
<accession>A0A366J9L2</accession>